<dbReference type="SUPFAM" id="SSF56300">
    <property type="entry name" value="Metallo-dependent phosphatases"/>
    <property type="match status" value="1"/>
</dbReference>
<dbReference type="PANTHER" id="PTHR40446">
    <property type="entry name" value="N-ACETYLGLUCOSAMINE-1-PHOSPHODIESTER ALPHA-N-ACETYLGLUCOSAMINIDASE"/>
    <property type="match status" value="1"/>
</dbReference>
<keyword evidence="4" id="KW-0326">Glycosidase</keyword>
<sequence>MKRLLSLLLTFCLTASLLPAQVQAAENASSGGLGRLGIRQISEKEYAMTPDVKEYEWILNNGALTQQMMGHVMEVKVGEGSTASIAAGYSDDDIETIKTGRNWAMTETTKQAQSMQTRRATNVVGAINAGGYDMSNGRPSGAFIMSGTQINAPTNTTFWIDASGNAHITSAQECSTAFAAGNVLEAVASFGDIFVDGHARSDLDNSTRASRTAIGIKADGTVVMFMVDGRQAPYSVGMTMAEVAASMEDLGCVQAINLDGGGSSTFATQREGEPESSTAGLTLRCRPSDGYERKVSNTIMVLSAAKPTGQFDHAVVTPNNEVYTPGSTVQFTATGIDAAGGKADIPAGASWAVLSGNGHIDANGLYTAAGTCDEVEVGLKAGGQIIGQTKIQVQWPDKLGFTNNSVSIDFGEESDLTFKPTWQGREVNYKDGDFAWSISENGLSYKHTVALEQYYTPFWQAASVRWAQLYLPLTGTEKIGDELHLIYKYDSDVLYDSVYIESGRTITTIPDGSVQVEETLKHKTATMYSMADPTQVVKADVTENFEAASLSDGKAYGIRNLNAENTFTFSLGKFNNNKFTADEDTSLRGTIHVALANDSDVNGSVDVVVGMEPFVLMDFEDHGDTAATAYWECHVGPSSVGGSGQLLPEEVKAKRLWIRQANGTGIVFPEGYNRVVSADEDENVRFGQYAFKLGYDFTNVKPTTVAAADFGFSGDLLVNTTQPTKIGMWIKVPTACAGDNSVLKAILKGGAFEADLNTAYMKFNNDGSVSYVDGKQLNGTAAYVQYYSYNADGTVSGSTLSDWAGKDWTWVEADISAFQMPVDVSRAYTVRVTSPQNCTKSTGYLYIDNLQFIYGTNTNDITRPVLESVTETSSGTALAGDGSTVLNGGNLTFNAVYSDSEMTDKYATGIDTSGIRVLLDGTDYTGKLEINDGSLYLKGVALRNGTHTLTVRLKDFYGNVTTETRTFRVEDAKGMQSAIDILPQPEPPEIGKDYVFAIVNNTGEPVTKAELTVDFRAMGNAAEYLKGAEVEPLSSDYTLTLDQSALAKGLAKITVTKPQAMQARRAMRTGAQDTDYNYVSELGYLIINIPKNAASDSELKCTVTQGSYTIAGDTETGTTYTFSGTEKVVPMTASYQLTCEQAIAGMPAELTVTDADGKPISRADIYQVSSDGSHKLGRTSMKGTFTKTFDTAGEYTFYAEKAGSGRSWNQRVIVCERTAENDGKPFGILTNGVTTAGTKSITWLTQIDDSAAKAQVKYSTDAELNGAATVDGTSAIQTFVQSTRGDALRSNKVTLTNLAPDTTYYYQVGDGATWSNTQSFKMPAADAVATNFFILGDIQTGDTANLAAALEKLKAESYDFGVQTGDAIDNVTMYETHCRPFLNAVNSGTLGGVDLIHVLGNHEYYGDADGKISKAIYDLPESAQNSWYKMEYGKVCVVVVNHGTKLSETLADIAENLTTDCVWKVLVSHEPIYGTESVSATPEILASIEKAGFSFVFGGDDHAYARTYPMLGGVKQAENSRNGVVYFVCGDLSSKSNKFENREYYACAKPHTEYDGMYLTVQATEASFTVKAIKYDGTELDSYTKTRTDCELGKHTVNGTSKYDMTAGTITCTVCGTALKPEGDYAFSGLLSTTDSKQVILANGIVKKNEFSSQGEDRYHSCADGYAFRTTESDSRTCVTGGYITYTCPQCTATDRSDFQRPVDHKWDENHICTVCKFHGIDINSKDVDFKFGSPEKPRDIEPAPNYYYTDTGVRPGSFAKHGDYVLTQNNDANLINGQIPDLYVEWPDSKNVGKAEIKCEGRGNYYGNKTLTYYIVPNNVENLRCTSAAIDSLTLAWSVAPGAEYYEVFQCDEKGQNRTSLGTTENTAFEVTGLSADTAYYFVAAGRTKVPTEDNKVYTSVKWSNILCATTSPLSANVTAMTATVDGIQIPAVDVDGTNYLFLPASADLANLNVTITRSANDGSLVVAGDQGSQPVNGNAAALNVSALASETDGYRLLTAKVGNGTAFTVRIMQATNLPTIYLTSTNANTQGRSYVDSSKRNTTTAALKMIDAAGSEISTMDIKELKARGNSTFTYAAKKSYQMKLETASDLLQNGENVKTWVLLANYFDATLMHDKLFKDMAAALGMPYTASCDWVNLYYDGEYRGVYLLSEKNAVKDTGINITDLEAAYKDQNPEYGTNMTTATGTNAYGGSYTYTTSLTDPTDITGGYLLELNHDAPDEVNGFVTKKGKGVNVKSPEWCGDAAMEYISEYYQAFENAVYAMDENGNYTGINDDGRHYYEYVDRDSLVKIFLLQELALSPDGFISSLYFYKDANGIMYAGPIWDQDMTLGTGWTKYISPDTTDYHYLADALIQIPDFREAVIAYYNETFAPQANALIAENGTIYGYADRLTDSAEMNFVLWPYIRVGDPNNTEHIWKNTTYASVLADMQNWLTQRIAKLNVTFAETVFVTGDVNGDGVVNISDAVALLRYLAGDESVNIIIGNSDMNGDGTVNISDAVTLLRRLAGYND</sequence>
<dbReference type="GO" id="GO:0004553">
    <property type="term" value="F:hydrolase activity, hydrolyzing O-glycosyl compounds"/>
    <property type="evidence" value="ECO:0007669"/>
    <property type="project" value="InterPro"/>
</dbReference>
<feature type="signal peptide" evidence="2">
    <location>
        <begin position="1"/>
        <end position="24"/>
    </location>
</feature>
<dbReference type="Gene3D" id="2.60.40.380">
    <property type="entry name" value="Purple acid phosphatase-like, N-terminal"/>
    <property type="match status" value="1"/>
</dbReference>
<evidence type="ECO:0000256" key="1">
    <source>
        <dbReference type="ARBA" id="ARBA00022729"/>
    </source>
</evidence>
<reference evidence="4 5" key="1">
    <citation type="submission" date="2020-08" db="EMBL/GenBank/DDBJ databases">
        <authorList>
            <person name="Liu C."/>
            <person name="Sun Q."/>
        </authorList>
    </citation>
    <scope>NUCLEOTIDE SEQUENCE [LARGE SCALE GENOMIC DNA]</scope>
    <source>
        <strain evidence="4 5">NSJ-62</strain>
    </source>
</reference>
<dbReference type="RefSeq" id="WP_187333659.1">
    <property type="nucleotide sequence ID" value="NZ_CP060490.1"/>
</dbReference>
<accession>A0A7G9B6M3</accession>
<dbReference type="InterPro" id="IPR018711">
    <property type="entry name" value="NAGPA"/>
</dbReference>
<dbReference type="Pfam" id="PF08757">
    <property type="entry name" value="CotH"/>
    <property type="match status" value="1"/>
</dbReference>
<dbReference type="SUPFAM" id="SSF49363">
    <property type="entry name" value="Purple acid phosphatase, N-terminal domain"/>
    <property type="match status" value="1"/>
</dbReference>
<dbReference type="GO" id="GO:0046872">
    <property type="term" value="F:metal ion binding"/>
    <property type="evidence" value="ECO:0007669"/>
    <property type="project" value="InterPro"/>
</dbReference>
<protein>
    <submittedName>
        <fullName evidence="4">Phosphodiester glycosidase family protein</fullName>
    </submittedName>
</protein>
<evidence type="ECO:0000259" key="3">
    <source>
        <dbReference type="PROSITE" id="PS51766"/>
    </source>
</evidence>
<dbReference type="GO" id="GO:0000272">
    <property type="term" value="P:polysaccharide catabolic process"/>
    <property type="evidence" value="ECO:0007669"/>
    <property type="project" value="InterPro"/>
</dbReference>
<gene>
    <name evidence="4" type="ORF">H8790_04080</name>
</gene>
<dbReference type="InterPro" id="IPR029052">
    <property type="entry name" value="Metallo-depent_PP-like"/>
</dbReference>
<feature type="chain" id="PRO_5029006489" evidence="2">
    <location>
        <begin position="25"/>
        <end position="2512"/>
    </location>
</feature>
<dbReference type="InterPro" id="IPR036116">
    <property type="entry name" value="FN3_sf"/>
</dbReference>
<evidence type="ECO:0000256" key="2">
    <source>
        <dbReference type="SAM" id="SignalP"/>
    </source>
</evidence>
<keyword evidence="1 2" id="KW-0732">Signal</keyword>
<dbReference type="InterPro" id="IPR002105">
    <property type="entry name" value="Dockerin_1_rpt"/>
</dbReference>
<feature type="domain" description="Dockerin" evidence="3">
    <location>
        <begin position="2449"/>
        <end position="2512"/>
    </location>
</feature>
<dbReference type="InterPro" id="IPR004843">
    <property type="entry name" value="Calcineurin-like_PHP"/>
</dbReference>
<dbReference type="Gene3D" id="2.60.40.10">
    <property type="entry name" value="Immunoglobulins"/>
    <property type="match status" value="1"/>
</dbReference>
<dbReference type="Pfam" id="PF00149">
    <property type="entry name" value="Metallophos"/>
    <property type="match status" value="1"/>
</dbReference>
<dbReference type="PANTHER" id="PTHR40446:SF2">
    <property type="entry name" value="N-ACETYLGLUCOSAMINE-1-PHOSPHODIESTER ALPHA-N-ACETYLGLUCOSAMINIDASE"/>
    <property type="match status" value="1"/>
</dbReference>
<proteinExistence type="predicted"/>
<dbReference type="InterPro" id="IPR003961">
    <property type="entry name" value="FN3_dom"/>
</dbReference>
<evidence type="ECO:0000313" key="4">
    <source>
        <dbReference type="EMBL" id="QNL45204.1"/>
    </source>
</evidence>
<dbReference type="InterPro" id="IPR036439">
    <property type="entry name" value="Dockerin_dom_sf"/>
</dbReference>
<dbReference type="Pfam" id="PF09992">
    <property type="entry name" value="NAGPA"/>
    <property type="match status" value="1"/>
</dbReference>
<keyword evidence="4" id="KW-0378">Hydrolase</keyword>
<dbReference type="SUPFAM" id="SSF49265">
    <property type="entry name" value="Fibronectin type III"/>
    <property type="match status" value="1"/>
</dbReference>
<dbReference type="Pfam" id="PF16656">
    <property type="entry name" value="Pur_ac_phosph_N"/>
    <property type="match status" value="1"/>
</dbReference>
<dbReference type="InterPro" id="IPR015914">
    <property type="entry name" value="PAPs_N"/>
</dbReference>
<dbReference type="EMBL" id="CP060490">
    <property type="protein sequence ID" value="QNL45204.1"/>
    <property type="molecule type" value="Genomic_DNA"/>
</dbReference>
<dbReference type="Proteomes" id="UP000515960">
    <property type="component" value="Chromosome"/>
</dbReference>
<dbReference type="KEGG" id="ohi:H8790_04080"/>
<dbReference type="Gene3D" id="3.60.21.10">
    <property type="match status" value="1"/>
</dbReference>
<dbReference type="Pfam" id="PF00404">
    <property type="entry name" value="Dockerin_1"/>
    <property type="match status" value="1"/>
</dbReference>
<dbReference type="Gene3D" id="1.10.1330.10">
    <property type="entry name" value="Dockerin domain"/>
    <property type="match status" value="1"/>
</dbReference>
<name>A0A7G9B6M3_9FIRM</name>
<dbReference type="CDD" id="cd14256">
    <property type="entry name" value="Dockerin_I"/>
    <property type="match status" value="1"/>
</dbReference>
<keyword evidence="5" id="KW-1185">Reference proteome</keyword>
<dbReference type="SUPFAM" id="SSF63446">
    <property type="entry name" value="Type I dockerin domain"/>
    <property type="match status" value="1"/>
</dbReference>
<evidence type="ECO:0000313" key="5">
    <source>
        <dbReference type="Proteomes" id="UP000515960"/>
    </source>
</evidence>
<dbReference type="InterPro" id="IPR014867">
    <property type="entry name" value="Spore_coat_CotH_CotH2/3/7"/>
</dbReference>
<organism evidence="4 5">
    <name type="scientific">Oscillibacter hominis</name>
    <dbReference type="NCBI Taxonomy" id="2763056"/>
    <lineage>
        <taxon>Bacteria</taxon>
        <taxon>Bacillati</taxon>
        <taxon>Bacillota</taxon>
        <taxon>Clostridia</taxon>
        <taxon>Eubacteriales</taxon>
        <taxon>Oscillospiraceae</taxon>
        <taxon>Oscillibacter</taxon>
    </lineage>
</organism>
<dbReference type="GO" id="GO:0003993">
    <property type="term" value="F:acid phosphatase activity"/>
    <property type="evidence" value="ECO:0007669"/>
    <property type="project" value="InterPro"/>
</dbReference>
<dbReference type="CDD" id="cd00063">
    <property type="entry name" value="FN3"/>
    <property type="match status" value="1"/>
</dbReference>
<dbReference type="InterPro" id="IPR016134">
    <property type="entry name" value="Dockerin_dom"/>
</dbReference>
<dbReference type="InterPro" id="IPR013783">
    <property type="entry name" value="Ig-like_fold"/>
</dbReference>
<dbReference type="PROSITE" id="PS51766">
    <property type="entry name" value="DOCKERIN"/>
    <property type="match status" value="1"/>
</dbReference>
<dbReference type="InterPro" id="IPR008963">
    <property type="entry name" value="Purple_acid_Pase-like_N"/>
</dbReference>